<evidence type="ECO:0000313" key="2">
    <source>
        <dbReference type="EMBL" id="KAB1079087.1"/>
    </source>
</evidence>
<organism evidence="2 3">
    <name type="scientific">Methylobacterium soli</name>
    <dbReference type="NCBI Taxonomy" id="553447"/>
    <lineage>
        <taxon>Bacteria</taxon>
        <taxon>Pseudomonadati</taxon>
        <taxon>Pseudomonadota</taxon>
        <taxon>Alphaproteobacteria</taxon>
        <taxon>Hyphomicrobiales</taxon>
        <taxon>Methylobacteriaceae</taxon>
        <taxon>Methylobacterium</taxon>
    </lineage>
</organism>
<dbReference type="EMBL" id="VZZK01000010">
    <property type="protein sequence ID" value="KAB1079087.1"/>
    <property type="molecule type" value="Genomic_DNA"/>
</dbReference>
<keyword evidence="1" id="KW-1133">Transmembrane helix</keyword>
<protein>
    <submittedName>
        <fullName evidence="2">Uncharacterized protein</fullName>
    </submittedName>
</protein>
<keyword evidence="3" id="KW-1185">Reference proteome</keyword>
<feature type="transmembrane region" description="Helical" evidence="1">
    <location>
        <begin position="97"/>
        <end position="115"/>
    </location>
</feature>
<feature type="transmembrane region" description="Helical" evidence="1">
    <location>
        <begin position="63"/>
        <end position="85"/>
    </location>
</feature>
<dbReference type="RefSeq" id="WP_151000252.1">
    <property type="nucleotide sequence ID" value="NZ_VZZK01000010.1"/>
</dbReference>
<keyword evidence="1" id="KW-0472">Membrane</keyword>
<gene>
    <name evidence="2" type="ORF">F6X53_11955</name>
</gene>
<evidence type="ECO:0000313" key="3">
    <source>
        <dbReference type="Proteomes" id="UP000474159"/>
    </source>
</evidence>
<dbReference type="Proteomes" id="UP000474159">
    <property type="component" value="Unassembled WGS sequence"/>
</dbReference>
<accession>A0A6L3T6J7</accession>
<keyword evidence="1" id="KW-0812">Transmembrane</keyword>
<dbReference type="AlphaFoldDB" id="A0A6L3T6J7"/>
<reference evidence="2 3" key="1">
    <citation type="submission" date="2019-09" db="EMBL/GenBank/DDBJ databases">
        <title>YIM 48816 draft genome.</title>
        <authorList>
            <person name="Jiang L."/>
        </authorList>
    </citation>
    <scope>NUCLEOTIDE SEQUENCE [LARGE SCALE GENOMIC DNA]</scope>
    <source>
        <strain evidence="2 3">YIM 48816</strain>
    </source>
</reference>
<feature type="transmembrane region" description="Helical" evidence="1">
    <location>
        <begin position="127"/>
        <end position="151"/>
    </location>
</feature>
<comment type="caution">
    <text evidence="2">The sequence shown here is derived from an EMBL/GenBank/DDBJ whole genome shotgun (WGS) entry which is preliminary data.</text>
</comment>
<sequence>MRVLGRLLILSLALLLAVPAGALTLVLVLVLDPAAQAWLAGGALAGLDATLSDLAAGMAPETMLLALAGLAQALSVLLVAPPVLVALVGETLRLRALAWYAGAAGLLTAALPWLARGAVRPGGAERLAAEGHLSAILFLTGATAGLVYWLVAGRSAAQPPRGAPGA</sequence>
<dbReference type="OrthoDB" id="8455876at2"/>
<name>A0A6L3T6J7_9HYPH</name>
<proteinExistence type="predicted"/>
<evidence type="ECO:0000256" key="1">
    <source>
        <dbReference type="SAM" id="Phobius"/>
    </source>
</evidence>